<dbReference type="GO" id="GO:0030145">
    <property type="term" value="F:manganese ion binding"/>
    <property type="evidence" value="ECO:0007669"/>
    <property type="project" value="TreeGrafter"/>
</dbReference>
<dbReference type="KEGG" id="mik:FOE78_08080"/>
<dbReference type="Proteomes" id="UP000319263">
    <property type="component" value="Chromosome"/>
</dbReference>
<keyword evidence="3" id="KW-0464">Manganese</keyword>
<evidence type="ECO:0000313" key="5">
    <source>
        <dbReference type="EMBL" id="QDP95861.1"/>
    </source>
</evidence>
<dbReference type="PANTHER" id="PTHR43782:SF3">
    <property type="entry name" value="ARGINASE"/>
    <property type="match status" value="1"/>
</dbReference>
<dbReference type="GO" id="GO:0004053">
    <property type="term" value="F:arginase activity"/>
    <property type="evidence" value="ECO:0007669"/>
    <property type="project" value="TreeGrafter"/>
</dbReference>
<gene>
    <name evidence="5" type="ORF">FOE78_08080</name>
</gene>
<evidence type="ECO:0000256" key="1">
    <source>
        <dbReference type="ARBA" id="ARBA00022723"/>
    </source>
</evidence>
<dbReference type="GO" id="GO:0005829">
    <property type="term" value="C:cytosol"/>
    <property type="evidence" value="ECO:0007669"/>
    <property type="project" value="TreeGrafter"/>
</dbReference>
<keyword evidence="1" id="KW-0479">Metal-binding</keyword>
<accession>A0A516PY19</accession>
<dbReference type="PROSITE" id="PS51409">
    <property type="entry name" value="ARGINASE_2"/>
    <property type="match status" value="1"/>
</dbReference>
<dbReference type="Gene3D" id="3.40.800.10">
    <property type="entry name" value="Ureohydrolase domain"/>
    <property type="match status" value="1"/>
</dbReference>
<evidence type="ECO:0000256" key="2">
    <source>
        <dbReference type="ARBA" id="ARBA00022801"/>
    </source>
</evidence>
<dbReference type="EMBL" id="CP041692">
    <property type="protein sequence ID" value="QDP95861.1"/>
    <property type="molecule type" value="Genomic_DNA"/>
</dbReference>
<proteinExistence type="inferred from homology"/>
<dbReference type="AlphaFoldDB" id="A0A516PY19"/>
<sequence length="228" mass="24475">MTDPGLVLRDGVEAKEIVVEQLAAAVKIIREHGPTKIITLGGECSVSVAPFTALAGRYGDDLAVVWIDSHPDVGQSDYPGYHAMAVSAITGHGDPDVLAQLPATVAPDRVALTGLHAWTDDDYPHLAEWGLASLAPDQLRETSEPLLRWLEQTGCSRVAIHFDVDTIDSTEQVYGLGAEPDGLTDAQVKRLIADLNRTADVVGLTIAEFIPRQVMHLQRLADGFPLLG</sequence>
<keyword evidence="6" id="KW-1185">Reference proteome</keyword>
<dbReference type="PANTHER" id="PTHR43782">
    <property type="entry name" value="ARGINASE"/>
    <property type="match status" value="1"/>
</dbReference>
<keyword evidence="2" id="KW-0378">Hydrolase</keyword>
<dbReference type="InterPro" id="IPR023696">
    <property type="entry name" value="Ureohydrolase_dom_sf"/>
</dbReference>
<name>A0A516PY19_9ACTN</name>
<comment type="similarity">
    <text evidence="4">Belongs to the arginase family.</text>
</comment>
<dbReference type="CDD" id="cd09999">
    <property type="entry name" value="Arginase-like_1"/>
    <property type="match status" value="1"/>
</dbReference>
<dbReference type="PIRSF" id="PIRSF036979">
    <property type="entry name" value="Arginase"/>
    <property type="match status" value="1"/>
</dbReference>
<reference evidence="5 6" key="1">
    <citation type="submission" date="2019-07" db="EMBL/GenBank/DDBJ databases">
        <title>Microlunatus dokdonensis sp. nov. isolated from the rhizospheric soil of the wild plant Elymus tsukushiensis.</title>
        <authorList>
            <person name="Ghim S.-Y."/>
            <person name="Hwang Y.-J."/>
            <person name="Son J.-S."/>
            <person name="Shin J.-H."/>
        </authorList>
    </citation>
    <scope>NUCLEOTIDE SEQUENCE [LARGE SCALE GENOMIC DNA]</scope>
    <source>
        <strain evidence="5 6">KUDC0627</strain>
    </source>
</reference>
<evidence type="ECO:0000256" key="3">
    <source>
        <dbReference type="ARBA" id="ARBA00023211"/>
    </source>
</evidence>
<dbReference type="OrthoDB" id="7331788at2"/>
<dbReference type="Pfam" id="PF00491">
    <property type="entry name" value="Arginase"/>
    <property type="match status" value="1"/>
</dbReference>
<dbReference type="RefSeq" id="WP_143985827.1">
    <property type="nucleotide sequence ID" value="NZ_CP041692.1"/>
</dbReference>
<protein>
    <submittedName>
        <fullName evidence="5">Arginase family protein</fullName>
    </submittedName>
</protein>
<dbReference type="SUPFAM" id="SSF52768">
    <property type="entry name" value="Arginase/deacetylase"/>
    <property type="match status" value="1"/>
</dbReference>
<evidence type="ECO:0000313" key="6">
    <source>
        <dbReference type="Proteomes" id="UP000319263"/>
    </source>
</evidence>
<dbReference type="InterPro" id="IPR006035">
    <property type="entry name" value="Ureohydrolase"/>
</dbReference>
<organism evidence="5 6">
    <name type="scientific">Microlunatus elymi</name>
    <dbReference type="NCBI Taxonomy" id="2596828"/>
    <lineage>
        <taxon>Bacteria</taxon>
        <taxon>Bacillati</taxon>
        <taxon>Actinomycetota</taxon>
        <taxon>Actinomycetes</taxon>
        <taxon>Propionibacteriales</taxon>
        <taxon>Propionibacteriaceae</taxon>
        <taxon>Microlunatus</taxon>
    </lineage>
</organism>
<evidence type="ECO:0000256" key="4">
    <source>
        <dbReference type="PROSITE-ProRule" id="PRU00742"/>
    </source>
</evidence>